<accession>A0ABN7WX36</accession>
<dbReference type="EMBL" id="CAJVQB010066846">
    <property type="protein sequence ID" value="CAG8841779.1"/>
    <property type="molecule type" value="Genomic_DNA"/>
</dbReference>
<reference evidence="1 2" key="1">
    <citation type="submission" date="2021-06" db="EMBL/GenBank/DDBJ databases">
        <authorList>
            <person name="Kallberg Y."/>
            <person name="Tangrot J."/>
            <person name="Rosling A."/>
        </authorList>
    </citation>
    <scope>NUCLEOTIDE SEQUENCE [LARGE SCALE GENOMIC DNA]</scope>
    <source>
        <strain evidence="1 2">120-4 pot B 10/14</strain>
    </source>
</reference>
<evidence type="ECO:0000313" key="1">
    <source>
        <dbReference type="EMBL" id="CAG8841779.1"/>
    </source>
</evidence>
<keyword evidence="2" id="KW-1185">Reference proteome</keyword>
<proteinExistence type="predicted"/>
<organism evidence="1 2">
    <name type="scientific">Gigaspora margarita</name>
    <dbReference type="NCBI Taxonomy" id="4874"/>
    <lineage>
        <taxon>Eukaryota</taxon>
        <taxon>Fungi</taxon>
        <taxon>Fungi incertae sedis</taxon>
        <taxon>Mucoromycota</taxon>
        <taxon>Glomeromycotina</taxon>
        <taxon>Glomeromycetes</taxon>
        <taxon>Diversisporales</taxon>
        <taxon>Gigasporaceae</taxon>
        <taxon>Gigaspora</taxon>
    </lineage>
</organism>
<dbReference type="Proteomes" id="UP000789901">
    <property type="component" value="Unassembled WGS sequence"/>
</dbReference>
<protein>
    <submittedName>
        <fullName evidence="1">44167_t:CDS:1</fullName>
    </submittedName>
</protein>
<feature type="non-terminal residue" evidence="1">
    <location>
        <position position="1"/>
    </location>
</feature>
<gene>
    <name evidence="1" type="ORF">GMARGA_LOCUS35625</name>
</gene>
<sequence length="73" mass="8892">LNDVNRELPRITLTSYRDQFFITIDDVCAKFLMPEMQKLQRYQMDQCSYYRAYRASLESELQQDRARDLEVVY</sequence>
<evidence type="ECO:0000313" key="2">
    <source>
        <dbReference type="Proteomes" id="UP000789901"/>
    </source>
</evidence>
<name>A0ABN7WX36_GIGMA</name>
<comment type="caution">
    <text evidence="1">The sequence shown here is derived from an EMBL/GenBank/DDBJ whole genome shotgun (WGS) entry which is preliminary data.</text>
</comment>